<dbReference type="GO" id="GO:0052572">
    <property type="term" value="P:response to host immune response"/>
    <property type="evidence" value="ECO:0007669"/>
    <property type="project" value="TreeGrafter"/>
</dbReference>
<comment type="similarity">
    <text evidence="1">Belongs to the mycobacterial PPE family.</text>
</comment>
<protein>
    <recommendedName>
        <fullName evidence="6">PPE family protein</fullName>
    </recommendedName>
</protein>
<evidence type="ECO:0000313" key="4">
    <source>
        <dbReference type="EMBL" id="OBI30901.1"/>
    </source>
</evidence>
<dbReference type="InterPro" id="IPR000030">
    <property type="entry name" value="PPE_dom"/>
</dbReference>
<evidence type="ECO:0000259" key="3">
    <source>
        <dbReference type="Pfam" id="PF12484"/>
    </source>
</evidence>
<reference evidence="5" key="1">
    <citation type="submission" date="2016-06" db="EMBL/GenBank/DDBJ databases">
        <authorList>
            <person name="Sutton G."/>
            <person name="Brinkac L."/>
            <person name="Sanka R."/>
            <person name="Adams M."/>
            <person name="Lau E."/>
            <person name="Sam S."/>
            <person name="Sreng N."/>
            <person name="Him V."/>
            <person name="Kerleguer A."/>
            <person name="Cheng S."/>
        </authorList>
    </citation>
    <scope>NUCLEOTIDE SEQUENCE [LARGE SCALE GENOMIC DNA]</scope>
    <source>
        <strain evidence="5">E1876</strain>
    </source>
</reference>
<feature type="domain" description="PPE family C-terminal" evidence="3">
    <location>
        <begin position="300"/>
        <end position="399"/>
    </location>
</feature>
<evidence type="ECO:0000259" key="2">
    <source>
        <dbReference type="Pfam" id="PF00823"/>
    </source>
</evidence>
<dbReference type="Pfam" id="PF12484">
    <property type="entry name" value="PPE-SVP"/>
    <property type="match status" value="1"/>
</dbReference>
<dbReference type="SUPFAM" id="SSF140459">
    <property type="entry name" value="PE/PPE dimer-like"/>
    <property type="match status" value="1"/>
</dbReference>
<sequence length="404" mass="39830">MDYLSSPPEITSTKIYTGPGSEPMTVAASAWSALAAELKSIAASYRAVINQLTTEEWLGPASATMATAAAPYINWMELTAAQAEQAAGQSRSAASAYETARATIVPPMAVMANRQQLQQLVATNILGQNTPSIAATEAEHGEMWAQDTLAMYGYHAQSSAATKLSDFTAPPNPTNPGGEAATGNAVAQAVGSATGTQATKASGTLQSLVNSLTTKAADATTGNPAQDLLNDPNYQLGNQAMTQLVTNANLQSNNVCAVWRGVSGVLGLQKLAADSAKAASSGAASAASGAAGAASGAANAASGAAGSIGGLSVPPTWVPPAPPVSTLGPVSGGSWVPVGPAASAPVPSAGGILGTTPMAPPTGMPGMPGVPAAAAGAAGAGYRGFGAPRYGTPLTVMPRRPFGG</sequence>
<dbReference type="InterPro" id="IPR038332">
    <property type="entry name" value="PPE_sf"/>
</dbReference>
<proteinExistence type="inferred from homology"/>
<organism evidence="4 5">
    <name type="scientific">Mycolicibacter sinensis (strain JDM601)</name>
    <name type="common">Mycobacterium sinense</name>
    <dbReference type="NCBI Taxonomy" id="875328"/>
    <lineage>
        <taxon>Bacteria</taxon>
        <taxon>Bacillati</taxon>
        <taxon>Actinomycetota</taxon>
        <taxon>Actinomycetes</taxon>
        <taxon>Mycobacteriales</taxon>
        <taxon>Mycobacteriaceae</taxon>
        <taxon>Mycolicibacter</taxon>
    </lineage>
</organism>
<dbReference type="Gene3D" id="1.20.1260.20">
    <property type="entry name" value="PPE superfamily"/>
    <property type="match status" value="1"/>
</dbReference>
<feature type="domain" description="PPE" evidence="2">
    <location>
        <begin position="2"/>
        <end position="162"/>
    </location>
</feature>
<dbReference type="FunFam" id="1.20.1260.20:FF:000001">
    <property type="entry name" value="PPE family protein PPE41"/>
    <property type="match status" value="1"/>
</dbReference>
<dbReference type="OrthoDB" id="4727494at2"/>
<dbReference type="Proteomes" id="UP000093943">
    <property type="component" value="Unassembled WGS sequence"/>
</dbReference>
<accession>A0A1A2NTV9</accession>
<evidence type="ECO:0000313" key="5">
    <source>
        <dbReference type="Proteomes" id="UP000093943"/>
    </source>
</evidence>
<comment type="caution">
    <text evidence="4">The sequence shown here is derived from an EMBL/GenBank/DDBJ whole genome shotgun (WGS) entry which is preliminary data.</text>
</comment>
<dbReference type="EMBL" id="LZKG01000065">
    <property type="protein sequence ID" value="OBI30901.1"/>
    <property type="molecule type" value="Genomic_DNA"/>
</dbReference>
<gene>
    <name evidence="4" type="ORF">A5710_19115</name>
</gene>
<name>A0A1A2NTV9_MYCSD</name>
<dbReference type="InterPro" id="IPR022171">
    <property type="entry name" value="PPE_C"/>
</dbReference>
<evidence type="ECO:0000256" key="1">
    <source>
        <dbReference type="ARBA" id="ARBA00010652"/>
    </source>
</evidence>
<evidence type="ECO:0008006" key="6">
    <source>
        <dbReference type="Google" id="ProtNLM"/>
    </source>
</evidence>
<dbReference type="Pfam" id="PF00823">
    <property type="entry name" value="PPE"/>
    <property type="match status" value="1"/>
</dbReference>
<dbReference type="PANTHER" id="PTHR46766">
    <property type="entry name" value="GLUTAMINE-RICH PROTEIN 2"/>
    <property type="match status" value="1"/>
</dbReference>
<dbReference type="RefSeq" id="WP_064921650.1">
    <property type="nucleotide sequence ID" value="NZ_LZJK01000074.1"/>
</dbReference>
<dbReference type="AlphaFoldDB" id="A0A1A2NTV9"/>
<dbReference type="PANTHER" id="PTHR46766:SF1">
    <property type="entry name" value="GLUTAMINE-RICH PROTEIN 2"/>
    <property type="match status" value="1"/>
</dbReference>